<comment type="caution">
    <text evidence="2">The sequence shown here is derived from an EMBL/GenBank/DDBJ whole genome shotgun (WGS) entry which is preliminary data.</text>
</comment>
<proteinExistence type="predicted"/>
<evidence type="ECO:0000313" key="3">
    <source>
        <dbReference type="Proteomes" id="UP001501844"/>
    </source>
</evidence>
<evidence type="ECO:0000313" key="2">
    <source>
        <dbReference type="EMBL" id="GAA4311564.1"/>
    </source>
</evidence>
<dbReference type="Gene3D" id="1.25.40.10">
    <property type="entry name" value="Tetratricopeptide repeat domain"/>
    <property type="match status" value="1"/>
</dbReference>
<evidence type="ECO:0008006" key="4">
    <source>
        <dbReference type="Google" id="ProtNLM"/>
    </source>
</evidence>
<organism evidence="2 3">
    <name type="scientific">Nibribacter koreensis</name>
    <dbReference type="NCBI Taxonomy" id="1084519"/>
    <lineage>
        <taxon>Bacteria</taxon>
        <taxon>Pseudomonadati</taxon>
        <taxon>Bacteroidota</taxon>
        <taxon>Cytophagia</taxon>
        <taxon>Cytophagales</taxon>
        <taxon>Hymenobacteraceae</taxon>
        <taxon>Nibribacter</taxon>
    </lineage>
</organism>
<keyword evidence="1" id="KW-1133">Transmembrane helix</keyword>
<feature type="transmembrane region" description="Helical" evidence="1">
    <location>
        <begin position="83"/>
        <end position="103"/>
    </location>
</feature>
<keyword evidence="3" id="KW-1185">Reference proteome</keyword>
<name>A0ABP8FVA2_9BACT</name>
<dbReference type="InterPro" id="IPR011990">
    <property type="entry name" value="TPR-like_helical_dom_sf"/>
</dbReference>
<gene>
    <name evidence="2" type="ORF">GCM10023183_30370</name>
</gene>
<keyword evidence="1" id="KW-0812">Transmembrane</keyword>
<dbReference type="EMBL" id="BAABGX010000002">
    <property type="protein sequence ID" value="GAA4311564.1"/>
    <property type="molecule type" value="Genomic_DNA"/>
</dbReference>
<dbReference type="Proteomes" id="UP001501844">
    <property type="component" value="Unassembled WGS sequence"/>
</dbReference>
<dbReference type="SUPFAM" id="SSF48452">
    <property type="entry name" value="TPR-like"/>
    <property type="match status" value="1"/>
</dbReference>
<evidence type="ECO:0000256" key="1">
    <source>
        <dbReference type="SAM" id="Phobius"/>
    </source>
</evidence>
<keyword evidence="1" id="KW-0472">Membrane</keyword>
<protein>
    <recommendedName>
        <fullName evidence="4">Tetratricopeptide repeat-containing protein</fullName>
    </recommendedName>
</protein>
<dbReference type="RefSeq" id="WP_345167925.1">
    <property type="nucleotide sequence ID" value="NZ_BAABGX010000002.1"/>
</dbReference>
<reference evidence="3" key="1">
    <citation type="journal article" date="2019" name="Int. J. Syst. Evol. Microbiol.">
        <title>The Global Catalogue of Microorganisms (GCM) 10K type strain sequencing project: providing services to taxonomists for standard genome sequencing and annotation.</title>
        <authorList>
            <consortium name="The Broad Institute Genomics Platform"/>
            <consortium name="The Broad Institute Genome Sequencing Center for Infectious Disease"/>
            <person name="Wu L."/>
            <person name="Ma J."/>
        </authorList>
    </citation>
    <scope>NUCLEOTIDE SEQUENCE [LARGE SCALE GENOMIC DNA]</scope>
    <source>
        <strain evidence="3">JCM 17917</strain>
    </source>
</reference>
<accession>A0ABP8FVA2</accession>
<sequence length="240" mass="27018">MQTLIDEEAHYITFEAYRREQMPAQDRLAFEQELAQDPALMLLYQEYLSWVEGIKEAKRQDLKQKLQSWDAQMPPVAQPRNSIWKIAASIALLLVLSGTLFLYRTMQTPAFTAQNYVEEPGLPVLMGSTQAWSPAMNAYRVGKYAVALQELPAHAGTDTTAFFKGLFSLKLNQPTAALAHFSDASLETSSYAEKASYYKAYALWQVKKGSEAKQVFKEIAKNPRHAFQKEAQQILASGAL</sequence>